<gene>
    <name evidence="2" type="ORF">PNOK_0196500</name>
</gene>
<accession>A0A286UQX8</accession>
<dbReference type="Proteomes" id="UP000217199">
    <property type="component" value="Unassembled WGS sequence"/>
</dbReference>
<organism evidence="2 3">
    <name type="scientific">Pyrrhoderma noxium</name>
    <dbReference type="NCBI Taxonomy" id="2282107"/>
    <lineage>
        <taxon>Eukaryota</taxon>
        <taxon>Fungi</taxon>
        <taxon>Dikarya</taxon>
        <taxon>Basidiomycota</taxon>
        <taxon>Agaricomycotina</taxon>
        <taxon>Agaricomycetes</taxon>
        <taxon>Hymenochaetales</taxon>
        <taxon>Hymenochaetaceae</taxon>
        <taxon>Pyrrhoderma</taxon>
    </lineage>
</organism>
<sequence length="773" mass="86708">MSQGYSSNTEDDSSLDGSGSDEDMNSIANCIDYNILHSDTLDPCTQITTGEYRDLEKVTNKLYALTENLARLPLDENSAGALKANLTDIVRFSKAVISKNYHGFEENAYMRSLACIFDPKFFQCIFHLRQLLLAAAAGAVDSEQNNQGIACWIDQLLSLYSELISCVACTHGSPGISESLPDIFKEQRKHENIRVACQLPRSWGELPLQLVSKQVSPAVKRLCLHLLFAAYVIHPHITGYFSWNEYGIEPNHLLDCLQSLAMEFIDQARVLELSSNSTRNTNLKISYPMLIGLFATTEYTTQGDSDSAFRPCTTTILSDIIETIFSQEEGTSPLQLKAELDEPVLLLIRWGYTLPWAWSKWNDTRLIGFKTVVSMTAHWLCIDTFLTNEEDRNNNPTRMSENLKREMKAFLKLNPQAALSSFYHQLDSIEACPLNTLRLLRATYNIRDIIHKSGEACEEAVKVAVVERLSLLFIGFINVDVSDDLPMIDEFIRCLQSIDSVAIKEGLTAFKKNTDFFSKMASITSDFLRRMNDSNMGTAFFSSLGYFLDFISLFCIAGLGRFLPASRFSLLSALVKQSYLQKSPTYFRISLLNCLSNVSAQCLDRSRSLNVLGKLTKTWEDEEAYNVALGFSFVNIDLAVCLASYIRLSLEGCSDPLLAAEFWDFLRDALLLLTGHEYHQDDLLLSTRDEATVKIIEALEMILGHGNVINVQFLLNSPVTFSLLTSLRNLIASSNEEDGAERNKGSGCDTNWSSTTREACQRLLEKIDSSRLG</sequence>
<evidence type="ECO:0000313" key="3">
    <source>
        <dbReference type="Proteomes" id="UP000217199"/>
    </source>
</evidence>
<proteinExistence type="predicted"/>
<dbReference type="STRING" id="2282107.A0A286UQX8"/>
<dbReference type="EMBL" id="NBII01000002">
    <property type="protein sequence ID" value="PAV22008.1"/>
    <property type="molecule type" value="Genomic_DNA"/>
</dbReference>
<name>A0A286UQX8_9AGAM</name>
<feature type="compositionally biased region" description="Acidic residues" evidence="1">
    <location>
        <begin position="9"/>
        <end position="20"/>
    </location>
</feature>
<comment type="caution">
    <text evidence="2">The sequence shown here is derived from an EMBL/GenBank/DDBJ whole genome shotgun (WGS) entry which is preliminary data.</text>
</comment>
<feature type="region of interest" description="Disordered" evidence="1">
    <location>
        <begin position="1"/>
        <end position="20"/>
    </location>
</feature>
<keyword evidence="3" id="KW-1185">Reference proteome</keyword>
<reference evidence="2 3" key="1">
    <citation type="journal article" date="2017" name="Mol. Ecol.">
        <title>Comparative and population genomic landscape of Phellinus noxius: A hypervariable fungus causing root rot in trees.</title>
        <authorList>
            <person name="Chung C.L."/>
            <person name="Lee T.J."/>
            <person name="Akiba M."/>
            <person name="Lee H.H."/>
            <person name="Kuo T.H."/>
            <person name="Liu D."/>
            <person name="Ke H.M."/>
            <person name="Yokoi T."/>
            <person name="Roa M.B."/>
            <person name="Lu M.J."/>
            <person name="Chang Y.Y."/>
            <person name="Ann P.J."/>
            <person name="Tsai J.N."/>
            <person name="Chen C.Y."/>
            <person name="Tzean S.S."/>
            <person name="Ota Y."/>
            <person name="Hattori T."/>
            <person name="Sahashi N."/>
            <person name="Liou R.F."/>
            <person name="Kikuchi T."/>
            <person name="Tsai I.J."/>
        </authorList>
    </citation>
    <scope>NUCLEOTIDE SEQUENCE [LARGE SCALE GENOMIC DNA]</scope>
    <source>
        <strain evidence="2 3">FFPRI411160</strain>
    </source>
</reference>
<protein>
    <submittedName>
        <fullName evidence="2">Uncharacterized protein</fullName>
    </submittedName>
</protein>
<evidence type="ECO:0000313" key="2">
    <source>
        <dbReference type="EMBL" id="PAV22008.1"/>
    </source>
</evidence>
<dbReference type="InParanoid" id="A0A286UQX8"/>
<dbReference type="OrthoDB" id="3233180at2759"/>
<dbReference type="AlphaFoldDB" id="A0A286UQX8"/>
<evidence type="ECO:0000256" key="1">
    <source>
        <dbReference type="SAM" id="MobiDB-lite"/>
    </source>
</evidence>